<dbReference type="Pfam" id="PF00690">
    <property type="entry name" value="Cation_ATPase_N"/>
    <property type="match status" value="1"/>
</dbReference>
<dbReference type="NCBIfam" id="TIGR01494">
    <property type="entry name" value="ATPase_P-type"/>
    <property type="match status" value="2"/>
</dbReference>
<evidence type="ECO:0000256" key="11">
    <source>
        <dbReference type="SAM" id="MobiDB-lite"/>
    </source>
</evidence>
<reference evidence="14 15" key="1">
    <citation type="submission" date="2017-02" db="EMBL/GenBank/DDBJ databases">
        <title>Genomic diversity within the haloalkaliphilic genus Thioalkalivibrio.</title>
        <authorList>
            <person name="Ahn A.-C."/>
            <person name="Meier-Kolthoff J."/>
            <person name="Overmars L."/>
            <person name="Richter M."/>
            <person name="Woyke T."/>
            <person name="Sorokin D.Y."/>
            <person name="Muyzer G."/>
        </authorList>
    </citation>
    <scope>NUCLEOTIDE SEQUENCE [LARGE SCALE GENOMIC DNA]</scope>
    <source>
        <strain evidence="14 15">HL17</strain>
    </source>
</reference>
<feature type="transmembrane region" description="Helical" evidence="12">
    <location>
        <begin position="699"/>
        <end position="723"/>
    </location>
</feature>
<feature type="transmembrane region" description="Helical" evidence="12">
    <location>
        <begin position="767"/>
        <end position="790"/>
    </location>
</feature>
<dbReference type="InterPro" id="IPR044492">
    <property type="entry name" value="P_typ_ATPase_HD_dom"/>
</dbReference>
<keyword evidence="7" id="KW-0067">ATP-binding</keyword>
<dbReference type="InterPro" id="IPR018303">
    <property type="entry name" value="ATPase_P-typ_P_site"/>
</dbReference>
<evidence type="ECO:0000256" key="10">
    <source>
        <dbReference type="ARBA" id="ARBA00023136"/>
    </source>
</evidence>
<dbReference type="PRINTS" id="PR00119">
    <property type="entry name" value="CATATPASE"/>
</dbReference>
<dbReference type="GO" id="GO:0046872">
    <property type="term" value="F:metal ion binding"/>
    <property type="evidence" value="ECO:0007669"/>
    <property type="project" value="UniProtKB-KW"/>
</dbReference>
<dbReference type="CDD" id="cd02080">
    <property type="entry name" value="P-type_ATPase_cation"/>
    <property type="match status" value="1"/>
</dbReference>
<evidence type="ECO:0000256" key="7">
    <source>
        <dbReference type="ARBA" id="ARBA00022840"/>
    </source>
</evidence>
<dbReference type="GO" id="GO:0030007">
    <property type="term" value="P:intracellular potassium ion homeostasis"/>
    <property type="evidence" value="ECO:0007669"/>
    <property type="project" value="TreeGrafter"/>
</dbReference>
<keyword evidence="5" id="KW-0479">Metal-binding</keyword>
<dbReference type="SUPFAM" id="SSF81665">
    <property type="entry name" value="Calcium ATPase, transmembrane domain M"/>
    <property type="match status" value="1"/>
</dbReference>
<dbReference type="OrthoDB" id="9814270at2"/>
<dbReference type="SFLD" id="SFLDG00002">
    <property type="entry name" value="C1.7:_P-type_atpase_like"/>
    <property type="match status" value="1"/>
</dbReference>
<feature type="transmembrane region" description="Helical" evidence="12">
    <location>
        <begin position="61"/>
        <end position="83"/>
    </location>
</feature>
<evidence type="ECO:0000256" key="12">
    <source>
        <dbReference type="SAM" id="Phobius"/>
    </source>
</evidence>
<dbReference type="GO" id="GO:0005391">
    <property type="term" value="F:P-type sodium:potassium-exchanging transporter activity"/>
    <property type="evidence" value="ECO:0007669"/>
    <property type="project" value="TreeGrafter"/>
</dbReference>
<dbReference type="GO" id="GO:1990573">
    <property type="term" value="P:potassium ion import across plasma membrane"/>
    <property type="evidence" value="ECO:0007669"/>
    <property type="project" value="TreeGrafter"/>
</dbReference>
<feature type="transmembrane region" description="Helical" evidence="12">
    <location>
        <begin position="729"/>
        <end position="747"/>
    </location>
</feature>
<evidence type="ECO:0000256" key="1">
    <source>
        <dbReference type="ARBA" id="ARBA00004651"/>
    </source>
</evidence>
<feature type="transmembrane region" description="Helical" evidence="12">
    <location>
        <begin position="833"/>
        <end position="855"/>
    </location>
</feature>
<dbReference type="PROSITE" id="PS00154">
    <property type="entry name" value="ATPASE_E1_E2"/>
    <property type="match status" value="1"/>
</dbReference>
<feature type="region of interest" description="Disordered" evidence="11">
    <location>
        <begin position="1"/>
        <end position="36"/>
    </location>
</feature>
<evidence type="ECO:0000256" key="3">
    <source>
        <dbReference type="ARBA" id="ARBA00022475"/>
    </source>
</evidence>
<dbReference type="GO" id="GO:0005886">
    <property type="term" value="C:plasma membrane"/>
    <property type="evidence" value="ECO:0007669"/>
    <property type="project" value="UniProtKB-SubCell"/>
</dbReference>
<dbReference type="InterPro" id="IPR036412">
    <property type="entry name" value="HAD-like_sf"/>
</dbReference>
<dbReference type="InterPro" id="IPR008250">
    <property type="entry name" value="ATPase_P-typ_transduc_dom_A_sf"/>
</dbReference>
<dbReference type="InterPro" id="IPR023299">
    <property type="entry name" value="ATPase_P-typ_cyto_dom_N"/>
</dbReference>
<evidence type="ECO:0000313" key="14">
    <source>
        <dbReference type="EMBL" id="OOC08904.1"/>
    </source>
</evidence>
<dbReference type="Pfam" id="PF00689">
    <property type="entry name" value="Cation_ATPase_C"/>
    <property type="match status" value="1"/>
</dbReference>
<dbReference type="GO" id="GO:1902600">
    <property type="term" value="P:proton transmembrane transport"/>
    <property type="evidence" value="ECO:0007669"/>
    <property type="project" value="TreeGrafter"/>
</dbReference>
<dbReference type="SFLD" id="SFLDS00003">
    <property type="entry name" value="Haloacid_Dehalogenase"/>
    <property type="match status" value="1"/>
</dbReference>
<sequence>MEDQPEQSPSNWHAREARDVADELKSHTDHGLSQDQAGERLQQHGPNRLPEAEQAGPLKRFLLQFHNVLIYILIAAAVGTALLDHWLDTWVILGVVLINAIIGFVQEGKAEKALDAIRDMLSPQAVVLRDGQRRTIPAEELVPGDIVLLNAGDRVPADLRLFSVHNLRVDEAVLTGESLPADKETKPGPENSDLGDRRNMAFSGTMVAYGQGRGVVVATAERTEIGHITTMLGEVEKLTTPLLAQIAQFGRWLSVGIVGLAGATFAFGYWVRDYALVETFLAAVSLAVAAIPEGLPAIMTITLAIGVQRMAMRNAIIRRLPAVETLGSVTTICSDKTGTLTRNEMTVRTIVTTTSVTSVSGTGYAPDGGFSRDEAEIDPQEDAVLSRAIHAGLLCNDAELHQRDGEWFMEGAPTEGALVTLAAKAGLDPASHRAEHPRADVIPFDSAYKYMASLHHDHHGNGSIFVKGAPEKLLTMCGKELGPEGERPLDERAWRERIDAIARGGQRLLAVAIRSTDASQTALQDSDLEDQRLTLVGIFGIIDPPRDEAIEAVRKCREAGIRVKMITGDHAVTAKAIAAELGIRARGGAMEGQQIQAASDEELRRQVRDVDVFSRATPEHKLRLVTAIQANGQVVAMTGDGVNDAPALKRADVGVAMGIKGTEASREASEMVLADDNFASIANAVEEGRTVYDNLKKAILFLLPTNGGQAFTIVAAILLGLTLPLTPVQVLWVNMVTAVTLALALAFEPTEPGVMQRRPRPPGTPLLSGFLLWRVAFVSVLLVAGTFGHFLWLEHQGVPDDFARTVAINTLVMGQLFFLFNSRYILEPVFNRAGLLGSRAVLIAVAVLILLQGLFTYAPPLQFLFGTAAIGLEEWLRILAFGVILFVLVEIEKTILRRRGFDPHGQGRSGAEPGNDQAAPE</sequence>
<dbReference type="SUPFAM" id="SSF56784">
    <property type="entry name" value="HAD-like"/>
    <property type="match status" value="1"/>
</dbReference>
<organism evidence="14 15">
    <name type="scientific">Thioalkalivibrio halophilus</name>
    <dbReference type="NCBI Taxonomy" id="252474"/>
    <lineage>
        <taxon>Bacteria</taxon>
        <taxon>Pseudomonadati</taxon>
        <taxon>Pseudomonadota</taxon>
        <taxon>Gammaproteobacteria</taxon>
        <taxon>Chromatiales</taxon>
        <taxon>Ectothiorhodospiraceae</taxon>
        <taxon>Thioalkalivibrio</taxon>
    </lineage>
</organism>
<evidence type="ECO:0000256" key="5">
    <source>
        <dbReference type="ARBA" id="ARBA00022723"/>
    </source>
</evidence>
<keyword evidence="15" id="KW-1185">Reference proteome</keyword>
<dbReference type="GO" id="GO:0016887">
    <property type="term" value="F:ATP hydrolysis activity"/>
    <property type="evidence" value="ECO:0007669"/>
    <property type="project" value="InterPro"/>
</dbReference>
<gene>
    <name evidence="14" type="ORF">B1A74_13780</name>
</gene>
<dbReference type="Gene3D" id="3.40.1110.10">
    <property type="entry name" value="Calcium-transporting ATPase, cytoplasmic domain N"/>
    <property type="match status" value="1"/>
</dbReference>
<feature type="compositionally biased region" description="Polar residues" evidence="11">
    <location>
        <begin position="1"/>
        <end position="11"/>
    </location>
</feature>
<keyword evidence="3" id="KW-1003">Cell membrane</keyword>
<dbReference type="SMART" id="SM00831">
    <property type="entry name" value="Cation_ATPase_N"/>
    <property type="match status" value="1"/>
</dbReference>
<dbReference type="SUPFAM" id="SSF81660">
    <property type="entry name" value="Metal cation-transporting ATPase, ATP-binding domain N"/>
    <property type="match status" value="1"/>
</dbReference>
<comment type="subcellular location">
    <subcellularLocation>
        <location evidence="1">Cell membrane</location>
        <topology evidence="1">Multi-pass membrane protein</topology>
    </subcellularLocation>
</comment>
<evidence type="ECO:0000256" key="8">
    <source>
        <dbReference type="ARBA" id="ARBA00022967"/>
    </source>
</evidence>
<evidence type="ECO:0000256" key="4">
    <source>
        <dbReference type="ARBA" id="ARBA00022692"/>
    </source>
</evidence>
<comment type="similarity">
    <text evidence="2">Belongs to the cation transport ATPase (P-type) (TC 3.A.3) family. Type IIA subfamily.</text>
</comment>
<dbReference type="PANTHER" id="PTHR43294:SF20">
    <property type="entry name" value="P-TYPE ATPASE"/>
    <property type="match status" value="1"/>
</dbReference>
<evidence type="ECO:0000313" key="15">
    <source>
        <dbReference type="Proteomes" id="UP000189177"/>
    </source>
</evidence>
<feature type="transmembrane region" description="Helical" evidence="12">
    <location>
        <begin position="283"/>
        <end position="307"/>
    </location>
</feature>
<proteinExistence type="inferred from homology"/>
<dbReference type="FunFam" id="2.70.150.10:FF:000016">
    <property type="entry name" value="Calcium-transporting P-type ATPase putative"/>
    <property type="match status" value="1"/>
</dbReference>
<protein>
    <submittedName>
        <fullName evidence="14">Carbonate dehydratase</fullName>
    </submittedName>
</protein>
<feature type="transmembrane region" description="Helical" evidence="12">
    <location>
        <begin position="802"/>
        <end position="821"/>
    </location>
</feature>
<evidence type="ECO:0000256" key="9">
    <source>
        <dbReference type="ARBA" id="ARBA00022989"/>
    </source>
</evidence>
<dbReference type="InterPro" id="IPR023214">
    <property type="entry name" value="HAD_sf"/>
</dbReference>
<comment type="caution">
    <text evidence="14">The sequence shown here is derived from an EMBL/GenBank/DDBJ whole genome shotgun (WGS) entry which is preliminary data.</text>
</comment>
<dbReference type="Pfam" id="PF13246">
    <property type="entry name" value="Cation_ATPase"/>
    <property type="match status" value="1"/>
</dbReference>
<dbReference type="InterPro" id="IPR004014">
    <property type="entry name" value="ATPase_P-typ_cation-transptr_N"/>
</dbReference>
<evidence type="ECO:0000256" key="6">
    <source>
        <dbReference type="ARBA" id="ARBA00022741"/>
    </source>
</evidence>
<keyword evidence="6" id="KW-0547">Nucleotide-binding</keyword>
<dbReference type="GO" id="GO:0005524">
    <property type="term" value="F:ATP binding"/>
    <property type="evidence" value="ECO:0007669"/>
    <property type="project" value="UniProtKB-KW"/>
</dbReference>
<dbReference type="InterPro" id="IPR050510">
    <property type="entry name" value="Cation_transp_ATPase_P-type"/>
</dbReference>
<dbReference type="PRINTS" id="PR00120">
    <property type="entry name" value="HATPASE"/>
</dbReference>
<dbReference type="AlphaFoldDB" id="A0A1V2ZUW8"/>
<dbReference type="GO" id="GO:0036376">
    <property type="term" value="P:sodium ion export across plasma membrane"/>
    <property type="evidence" value="ECO:0007669"/>
    <property type="project" value="TreeGrafter"/>
</dbReference>
<keyword evidence="4 12" id="KW-0812">Transmembrane</keyword>
<dbReference type="Gene3D" id="1.20.1110.10">
    <property type="entry name" value="Calcium-transporting ATPase, transmembrane domain"/>
    <property type="match status" value="1"/>
</dbReference>
<dbReference type="InterPro" id="IPR023298">
    <property type="entry name" value="ATPase_P-typ_TM_dom_sf"/>
</dbReference>
<feature type="domain" description="Cation-transporting P-type ATPase N-terminal" evidence="13">
    <location>
        <begin position="11"/>
        <end position="85"/>
    </location>
</feature>
<dbReference type="InterPro" id="IPR059000">
    <property type="entry name" value="ATPase_P-type_domA"/>
</dbReference>
<evidence type="ECO:0000259" key="13">
    <source>
        <dbReference type="SMART" id="SM00831"/>
    </source>
</evidence>
<evidence type="ECO:0000256" key="2">
    <source>
        <dbReference type="ARBA" id="ARBA00005675"/>
    </source>
</evidence>
<keyword evidence="8" id="KW-1278">Translocase</keyword>
<feature type="transmembrane region" description="Helical" evidence="12">
    <location>
        <begin position="252"/>
        <end position="271"/>
    </location>
</feature>
<dbReference type="PANTHER" id="PTHR43294">
    <property type="entry name" value="SODIUM/POTASSIUM-TRANSPORTING ATPASE SUBUNIT ALPHA"/>
    <property type="match status" value="1"/>
</dbReference>
<dbReference type="InterPro" id="IPR006068">
    <property type="entry name" value="ATPase_P-typ_cation-transptr_C"/>
</dbReference>
<feature type="region of interest" description="Disordered" evidence="11">
    <location>
        <begin position="178"/>
        <end position="197"/>
    </location>
</feature>
<dbReference type="Pfam" id="PF00122">
    <property type="entry name" value="E1-E2_ATPase"/>
    <property type="match status" value="1"/>
</dbReference>
<dbReference type="SUPFAM" id="SSF81653">
    <property type="entry name" value="Calcium ATPase, transduction domain A"/>
    <property type="match status" value="1"/>
</dbReference>
<dbReference type="GO" id="GO:0006883">
    <property type="term" value="P:intracellular sodium ion homeostasis"/>
    <property type="evidence" value="ECO:0007669"/>
    <property type="project" value="TreeGrafter"/>
</dbReference>
<feature type="transmembrane region" description="Helical" evidence="12">
    <location>
        <begin position="89"/>
        <end position="105"/>
    </location>
</feature>
<dbReference type="STRING" id="252474.B1A74_13780"/>
<keyword evidence="9 12" id="KW-1133">Transmembrane helix</keyword>
<dbReference type="EMBL" id="MUZR01000084">
    <property type="protein sequence ID" value="OOC08904.1"/>
    <property type="molecule type" value="Genomic_DNA"/>
</dbReference>
<feature type="transmembrane region" description="Helical" evidence="12">
    <location>
        <begin position="875"/>
        <end position="891"/>
    </location>
</feature>
<accession>A0A1V2ZUW8</accession>
<dbReference type="Gene3D" id="2.70.150.10">
    <property type="entry name" value="Calcium-transporting ATPase, cytoplasmic transduction domain A"/>
    <property type="match status" value="1"/>
</dbReference>
<keyword evidence="10 12" id="KW-0472">Membrane</keyword>
<dbReference type="InterPro" id="IPR001757">
    <property type="entry name" value="P_typ_ATPase"/>
</dbReference>
<dbReference type="Proteomes" id="UP000189177">
    <property type="component" value="Unassembled WGS sequence"/>
</dbReference>
<dbReference type="RefSeq" id="WP_077244966.1">
    <property type="nucleotide sequence ID" value="NZ_MUZR01000084.1"/>
</dbReference>
<name>A0A1V2ZUW8_9GAMM</name>
<dbReference type="SFLD" id="SFLDF00027">
    <property type="entry name" value="p-type_atpase"/>
    <property type="match status" value="1"/>
</dbReference>
<feature type="compositionally biased region" description="Basic and acidic residues" evidence="11">
    <location>
        <begin position="13"/>
        <end position="36"/>
    </location>
</feature>
<dbReference type="Gene3D" id="3.40.50.1000">
    <property type="entry name" value="HAD superfamily/HAD-like"/>
    <property type="match status" value="1"/>
</dbReference>